<proteinExistence type="inferred from homology"/>
<name>A0ABS5GDI3_9BRAD</name>
<dbReference type="Pfam" id="PF02566">
    <property type="entry name" value="OsmC"/>
    <property type="match status" value="1"/>
</dbReference>
<dbReference type="Proteomes" id="UP001314635">
    <property type="component" value="Unassembled WGS sequence"/>
</dbReference>
<dbReference type="PANTHER" id="PTHR33797:SF2">
    <property type="entry name" value="ORGANIC HYDROPEROXIDE RESISTANCE PROTEIN-LIKE"/>
    <property type="match status" value="1"/>
</dbReference>
<evidence type="ECO:0000313" key="2">
    <source>
        <dbReference type="EMBL" id="MBR1139402.1"/>
    </source>
</evidence>
<dbReference type="InterPro" id="IPR003718">
    <property type="entry name" value="OsmC/Ohr_fam"/>
</dbReference>
<protein>
    <submittedName>
        <fullName evidence="2">Organic hydroperoxide resistance protein</fullName>
    </submittedName>
</protein>
<sequence>MVQPEKILYETEVTATGGRDGKAASADGLLSVSLSLPKALGGPGGEGTNPEQLFAAGYAACFLGAVKLVARTRKMTPSAEPSVTAKVGMGPIPVGYALAVELRVSLPGIEKSLAEEIVAGAHERCPYSNATRGNIDVKLTVV</sequence>
<dbReference type="Gene3D" id="2.20.25.10">
    <property type="match status" value="1"/>
</dbReference>
<dbReference type="EMBL" id="JAFCLK010000029">
    <property type="protein sequence ID" value="MBR1139402.1"/>
    <property type="molecule type" value="Genomic_DNA"/>
</dbReference>
<dbReference type="NCBIfam" id="TIGR03561">
    <property type="entry name" value="organ_hyd_perox"/>
    <property type="match status" value="1"/>
</dbReference>
<evidence type="ECO:0000313" key="3">
    <source>
        <dbReference type="Proteomes" id="UP001314635"/>
    </source>
</evidence>
<dbReference type="RefSeq" id="WP_172236280.1">
    <property type="nucleotide sequence ID" value="NZ_JABFDP010000007.1"/>
</dbReference>
<dbReference type="InterPro" id="IPR019953">
    <property type="entry name" value="OHR"/>
</dbReference>
<organism evidence="2 3">
    <name type="scientific">Bradyrhizobium denitrificans</name>
    <dbReference type="NCBI Taxonomy" id="2734912"/>
    <lineage>
        <taxon>Bacteria</taxon>
        <taxon>Pseudomonadati</taxon>
        <taxon>Pseudomonadota</taxon>
        <taxon>Alphaproteobacteria</taxon>
        <taxon>Hyphomicrobiales</taxon>
        <taxon>Nitrobacteraceae</taxon>
        <taxon>Bradyrhizobium</taxon>
    </lineage>
</organism>
<dbReference type="Gene3D" id="3.30.300.20">
    <property type="match status" value="1"/>
</dbReference>
<evidence type="ECO:0000256" key="1">
    <source>
        <dbReference type="ARBA" id="ARBA00007378"/>
    </source>
</evidence>
<accession>A0ABS5GDI3</accession>
<keyword evidence="3" id="KW-1185">Reference proteome</keyword>
<comment type="caution">
    <text evidence="2">The sequence shown here is derived from an EMBL/GenBank/DDBJ whole genome shotgun (WGS) entry which is preliminary data.</text>
</comment>
<dbReference type="InterPro" id="IPR036102">
    <property type="entry name" value="OsmC/Ohrsf"/>
</dbReference>
<gene>
    <name evidence="2" type="ORF">JQ619_26955</name>
</gene>
<reference evidence="3" key="1">
    <citation type="journal article" date="2021" name="ISME J.">
        <title>Evolutionary origin and ecological implication of a unique nif island in free-living Bradyrhizobium lineages.</title>
        <authorList>
            <person name="Tao J."/>
        </authorList>
    </citation>
    <scope>NUCLEOTIDE SEQUENCE [LARGE SCALE GENOMIC DNA]</scope>
    <source>
        <strain evidence="3">SZCCT0094</strain>
    </source>
</reference>
<dbReference type="SUPFAM" id="SSF82784">
    <property type="entry name" value="OsmC-like"/>
    <property type="match status" value="1"/>
</dbReference>
<dbReference type="InterPro" id="IPR015946">
    <property type="entry name" value="KH_dom-like_a/b"/>
</dbReference>
<comment type="similarity">
    <text evidence="1">Belongs to the OsmC/Ohr family.</text>
</comment>
<dbReference type="PANTHER" id="PTHR33797">
    <property type="entry name" value="ORGANIC HYDROPEROXIDE RESISTANCE PROTEIN-LIKE"/>
    <property type="match status" value="1"/>
</dbReference>